<dbReference type="SMART" id="SM00644">
    <property type="entry name" value="Ami_2"/>
    <property type="match status" value="1"/>
</dbReference>
<keyword evidence="4" id="KW-0961">Cell wall biogenesis/degradation</keyword>
<dbReference type="OrthoDB" id="9758772at2"/>
<keyword evidence="3" id="KW-0378">Hydrolase</keyword>
<evidence type="ECO:0000313" key="7">
    <source>
        <dbReference type="EMBL" id="AOZ72034.1"/>
    </source>
</evidence>
<dbReference type="InterPro" id="IPR013168">
    <property type="entry name" value="Cpl_7_lyso_C"/>
</dbReference>
<evidence type="ECO:0000256" key="2">
    <source>
        <dbReference type="ARBA" id="ARBA00011901"/>
    </source>
</evidence>
<feature type="domain" description="N-acetylmuramoyl-L-alanine amidase" evidence="5">
    <location>
        <begin position="15"/>
        <end position="137"/>
    </location>
</feature>
<protein>
    <recommendedName>
        <fullName evidence="2">N-acetylmuramoyl-L-alanine amidase</fullName>
        <ecNumber evidence="2">3.5.1.28</ecNumber>
    </recommendedName>
</protein>
<dbReference type="GO" id="GO:0008745">
    <property type="term" value="F:N-acetylmuramoyl-L-alanine amidase activity"/>
    <property type="evidence" value="ECO:0007669"/>
    <property type="project" value="UniProtKB-EC"/>
</dbReference>
<dbReference type="InterPro" id="IPR051206">
    <property type="entry name" value="NAMLAA_amidase_2"/>
</dbReference>
<dbReference type="Pfam" id="PF08230">
    <property type="entry name" value="CW_7"/>
    <property type="match status" value="2"/>
</dbReference>
<dbReference type="PANTHER" id="PTHR30417:SF1">
    <property type="entry name" value="N-ACETYLMURAMOYL-L-ALANINE AMIDASE AMID"/>
    <property type="match status" value="1"/>
</dbReference>
<dbReference type="Proteomes" id="UP000176288">
    <property type="component" value="Chromosome"/>
</dbReference>
<dbReference type="GO" id="GO:0009254">
    <property type="term" value="P:peptidoglycan turnover"/>
    <property type="evidence" value="ECO:0007669"/>
    <property type="project" value="TreeGrafter"/>
</dbReference>
<dbReference type="Gene3D" id="3.40.80.10">
    <property type="entry name" value="Peptidoglycan recognition protein-like"/>
    <property type="match status" value="1"/>
</dbReference>
<dbReference type="SUPFAM" id="SSF55846">
    <property type="entry name" value="N-acetylmuramoyl-L-alanine amidase-like"/>
    <property type="match status" value="1"/>
</dbReference>
<dbReference type="Pfam" id="PF01510">
    <property type="entry name" value="Amidase_2"/>
    <property type="match status" value="1"/>
</dbReference>
<reference evidence="7 8" key="1">
    <citation type="submission" date="2016-10" db="EMBL/GenBank/DDBJ databases">
        <title>Actinomyces aegypiusis sp. nov., isolated from the Aegypius monachus in Qinghai Tibet Plateau China.</title>
        <authorList>
            <person name="Wang Y."/>
        </authorList>
    </citation>
    <scope>NUCLEOTIDE SEQUENCE [LARGE SCALE GENOMIC DNA]</scope>
    <source>
        <strain evidence="7 8">VUL4_3</strain>
    </source>
</reference>
<evidence type="ECO:0000256" key="4">
    <source>
        <dbReference type="ARBA" id="ARBA00023316"/>
    </source>
</evidence>
<organism evidence="7 8">
    <name type="scientific">Boudabousia tangfeifanii</name>
    <dbReference type="NCBI Taxonomy" id="1912795"/>
    <lineage>
        <taxon>Bacteria</taxon>
        <taxon>Bacillati</taxon>
        <taxon>Actinomycetota</taxon>
        <taxon>Actinomycetes</taxon>
        <taxon>Actinomycetales</taxon>
        <taxon>Actinomycetaceae</taxon>
        <taxon>Boudabousia</taxon>
    </lineage>
</organism>
<dbReference type="AlphaFoldDB" id="A0A1D9MIB6"/>
<feature type="domain" description="Cpl-7 lysozyme C-terminal" evidence="6">
    <location>
        <begin position="170"/>
        <end position="208"/>
    </location>
</feature>
<dbReference type="PANTHER" id="PTHR30417">
    <property type="entry name" value="N-ACETYLMURAMOYL-L-ALANINE AMIDASE AMID"/>
    <property type="match status" value="1"/>
</dbReference>
<dbReference type="STRING" id="1912795.BK816_00930"/>
<proteinExistence type="predicted"/>
<dbReference type="EMBL" id="CP017812">
    <property type="protein sequence ID" value="AOZ72034.1"/>
    <property type="molecule type" value="Genomic_DNA"/>
</dbReference>
<comment type="catalytic activity">
    <reaction evidence="1">
        <text>Hydrolyzes the link between N-acetylmuramoyl residues and L-amino acid residues in certain cell-wall glycopeptides.</text>
        <dbReference type="EC" id="3.5.1.28"/>
    </reaction>
</comment>
<accession>A0A1D9MIB6</accession>
<dbReference type="InterPro" id="IPR036505">
    <property type="entry name" value="Amidase/PGRP_sf"/>
</dbReference>
<dbReference type="SMART" id="SM01095">
    <property type="entry name" value="Cpl-7"/>
    <property type="match status" value="2"/>
</dbReference>
<dbReference type="GO" id="GO:0071555">
    <property type="term" value="P:cell wall organization"/>
    <property type="evidence" value="ECO:0007669"/>
    <property type="project" value="UniProtKB-KW"/>
</dbReference>
<evidence type="ECO:0000259" key="5">
    <source>
        <dbReference type="SMART" id="SM00644"/>
    </source>
</evidence>
<name>A0A1D9MIB6_9ACTO</name>
<evidence type="ECO:0000259" key="6">
    <source>
        <dbReference type="SMART" id="SM01095"/>
    </source>
</evidence>
<evidence type="ECO:0000256" key="1">
    <source>
        <dbReference type="ARBA" id="ARBA00001561"/>
    </source>
</evidence>
<dbReference type="CDD" id="cd06583">
    <property type="entry name" value="PGRP"/>
    <property type="match status" value="1"/>
</dbReference>
<feature type="domain" description="Cpl-7 lysozyme C-terminal" evidence="6">
    <location>
        <begin position="220"/>
        <end position="258"/>
    </location>
</feature>
<evidence type="ECO:0000256" key="3">
    <source>
        <dbReference type="ARBA" id="ARBA00022801"/>
    </source>
</evidence>
<dbReference type="GO" id="GO:0009253">
    <property type="term" value="P:peptidoglycan catabolic process"/>
    <property type="evidence" value="ECO:0007669"/>
    <property type="project" value="InterPro"/>
</dbReference>
<keyword evidence="8" id="KW-1185">Reference proteome</keyword>
<dbReference type="InterPro" id="IPR002502">
    <property type="entry name" value="Amidase_domain"/>
</dbReference>
<evidence type="ECO:0000313" key="8">
    <source>
        <dbReference type="Proteomes" id="UP000176288"/>
    </source>
</evidence>
<dbReference type="EC" id="3.5.1.28" evidence="2"/>
<dbReference type="KEGG" id="avu:BK816_00930"/>
<sequence length="259" mass="27918">MEILMSYTIDHSHDATAFTTGRQGHRIKYIVVHHWDDPAKHPTFEGTIRWFERGGNNTSAHYVAEAGRVAQLVADGNTAYHAGNWVKNLESIGIECNPRCSDADKATVAELIRDLQAKHGPLTILGHKDCSSTDCPGRYYPPTTVLAPWLGGGGGNGRSASGVDSPSGDLNALADAVLRGDYGNGDERKRRLGSKYSAVQAIVNQRLGYGSTPVSSGPDLNALADAVIRGEYGNGDERRRRLGANYKAVQALVNKKLGY</sequence>
<gene>
    <name evidence="7" type="ORF">BK816_00930</name>
</gene>